<dbReference type="SUPFAM" id="SSF53756">
    <property type="entry name" value="UDP-Glycosyltransferase/glycogen phosphorylase"/>
    <property type="match status" value="1"/>
</dbReference>
<dbReference type="AlphaFoldDB" id="B9XR94"/>
<organism evidence="1 2">
    <name type="scientific">Pedosphaera parvula (strain Ellin514)</name>
    <dbReference type="NCBI Taxonomy" id="320771"/>
    <lineage>
        <taxon>Bacteria</taxon>
        <taxon>Pseudomonadati</taxon>
        <taxon>Verrucomicrobiota</taxon>
        <taxon>Pedosphaerae</taxon>
        <taxon>Pedosphaerales</taxon>
        <taxon>Pedosphaeraceae</taxon>
        <taxon>Pedosphaera</taxon>
    </lineage>
</organism>
<proteinExistence type="predicted"/>
<dbReference type="Pfam" id="PF13528">
    <property type="entry name" value="Glyco_trans_1_3"/>
    <property type="match status" value="1"/>
</dbReference>
<comment type="caution">
    <text evidence="1">The sequence shown here is derived from an EMBL/GenBank/DDBJ whole genome shotgun (WGS) entry which is preliminary data.</text>
</comment>
<protein>
    <recommendedName>
        <fullName evidence="3">Glycosyltransferase</fullName>
    </recommendedName>
</protein>
<dbReference type="OrthoDB" id="9793805at2"/>
<name>B9XR94_PEDPL</name>
<dbReference type="STRING" id="320771.Cflav_PD0742"/>
<reference evidence="1 2" key="1">
    <citation type="journal article" date="2011" name="J. Bacteriol.">
        <title>Genome sequence of 'Pedosphaera parvula' Ellin514, an aerobic Verrucomicrobial isolate from pasture soil.</title>
        <authorList>
            <person name="Kant R."/>
            <person name="van Passel M.W."/>
            <person name="Sangwan P."/>
            <person name="Palva A."/>
            <person name="Lucas S."/>
            <person name="Copeland A."/>
            <person name="Lapidus A."/>
            <person name="Glavina Del Rio T."/>
            <person name="Dalin E."/>
            <person name="Tice H."/>
            <person name="Bruce D."/>
            <person name="Goodwin L."/>
            <person name="Pitluck S."/>
            <person name="Chertkov O."/>
            <person name="Larimer F.W."/>
            <person name="Land M.L."/>
            <person name="Hauser L."/>
            <person name="Brettin T.S."/>
            <person name="Detter J.C."/>
            <person name="Han S."/>
            <person name="de Vos W.M."/>
            <person name="Janssen P.H."/>
            <person name="Smidt H."/>
        </authorList>
    </citation>
    <scope>NUCLEOTIDE SEQUENCE [LARGE SCALE GENOMIC DNA]</scope>
    <source>
        <strain evidence="1 2">Ellin514</strain>
    </source>
</reference>
<dbReference type="Proteomes" id="UP000003688">
    <property type="component" value="Unassembled WGS sequence"/>
</dbReference>
<dbReference type="Gene3D" id="3.40.50.2000">
    <property type="entry name" value="Glycogen Phosphorylase B"/>
    <property type="match status" value="1"/>
</dbReference>
<gene>
    <name evidence="1" type="ORF">Cflav_PD0742</name>
</gene>
<evidence type="ECO:0000313" key="1">
    <source>
        <dbReference type="EMBL" id="EEF57637.1"/>
    </source>
</evidence>
<sequence>MKMPVHRITTLDFSFKQNRGVSLPKTLARVVRQAPSYLSSLRRIKTLVRESEPDLIINFFEPMTGIYALTSRKRPPVISVAHQFMFGHPAYVQLKGKLFQQLGMKWLVRLVGARSTKLALSFYEAVDLPGRNLTVSPPILRPQLFELDSNPDGNFVLAYLLNHGYADQIIEWHKQNPNTKLHCFYDKPGAPVEFQFDSTLTFHRLDGDKFLRMMADCRYVACTAGFESLSEAAYLGKPLFLMPVENHVEQQMNAVDATRIGWGITDNSFNLDRLQELPPRLDNTKFRAWLNRGDSILLKTLERAVHGKPQQLEEFLPAEAEQSKAV</sequence>
<keyword evidence="2" id="KW-1185">Reference proteome</keyword>
<dbReference type="EMBL" id="ABOX02000061">
    <property type="protein sequence ID" value="EEF57637.1"/>
    <property type="molecule type" value="Genomic_DNA"/>
</dbReference>
<accession>B9XR94</accession>
<evidence type="ECO:0008006" key="3">
    <source>
        <dbReference type="Google" id="ProtNLM"/>
    </source>
</evidence>
<evidence type="ECO:0000313" key="2">
    <source>
        <dbReference type="Proteomes" id="UP000003688"/>
    </source>
</evidence>